<keyword evidence="6" id="KW-0862">Zinc</keyword>
<feature type="repeat" description="WD" evidence="9">
    <location>
        <begin position="115"/>
        <end position="157"/>
    </location>
</feature>
<dbReference type="PANTHER" id="PTHR46200">
    <property type="entry name" value="GATOR COMPLEX PROTEIN WDR24"/>
    <property type="match status" value="1"/>
</dbReference>
<proteinExistence type="inferred from homology"/>
<evidence type="ECO:0000256" key="3">
    <source>
        <dbReference type="ARBA" id="ARBA00022723"/>
    </source>
</evidence>
<dbReference type="OrthoDB" id="60955at2759"/>
<evidence type="ECO:0000256" key="1">
    <source>
        <dbReference type="ARBA" id="ARBA00008134"/>
    </source>
</evidence>
<protein>
    <recommendedName>
        <fullName evidence="7">GATOR2 complex protein WDR24</fullName>
    </recommendedName>
</protein>
<sequence length="918" mass="102874">MATLKEVRDRVMGSMGRTMYTHVAEGPINALSTCKDGSQVVLAGRNVFKIYGIEDEEFTERANLRVGRKLSLNFSCADVAWHQLDDNLLATAATNGAVITWNLSKSSRSKQDQVFTEHKRTVNKVCFHPTELHVLLSGSQDGTVKLFDLRKKESASTFHGRSESVRDVQFNPHRDYYFSFASTHENGNVLLWDLRRPDKAERFFTAHSGPVFCCDFHPDDKSWLATAGRDKAIKVWEVVPYKQIQEVHCVQTIASVGRIKWRPQRRYHIASCSLLVDFSINIWDIRRPYIPFAAFEEHRDVTTGITWRQDPHIFLSCSKDCTVYQHVFRDAKRPADHANPMGLCFNVKGDISFAASEALGGGGRAKGGSGMYASTRLPSFFRKNPDPTEQFRSVNSNLSVFTNRNRENPTAMDWFVKTAENYCLTGRPLSELCEHNARVARQLGRHQIVQTWLMLKLIFAGLGAVSDKGVVTSPSLGRIVSLSTTGGQGDLLDRVSQHNETSTVTDMQEAKSTEPPGITKEKDPSEPGDAEPKSALPQPPATDSAAHADLTHVHGDFFFGDGEGGGAYNDYDSLPNMDHIQDWTLPGEAFQPRHEIIDRNPSPEELDRPDSPTSINESETVSLSNEKLLKGTVLTPTPMNPSFLDVRLLAPLVVNMLHQYAEQGDVQMTVSVMIVLGDHLKDQVEEQIQEHWLMSYVDMLGCFKLWMVATEIVKLSYLIGVPSVGTLNQNSTSIHSNCNHCSKPLTQKGWLCTRSSTDTAGSGILDLYLMDCTRYCITVQMSEAGEHLFCMSPCSEGSVRVVPGLQPWRTHSSHPGVAPHQPAVSRRLRTLLPVHLISTAHRRLRPLLPVHLISTAHRRLRTQLPVHLISTAHRRLRTQLPVHLISTAHRRLRPLLPVHLISTAHRRLRPLLPVQHKY</sequence>
<dbReference type="PROSITE" id="PS50082">
    <property type="entry name" value="WD_REPEATS_2"/>
    <property type="match status" value="2"/>
</dbReference>
<keyword evidence="3" id="KW-0479">Metal-binding</keyword>
<keyword evidence="4" id="KW-0677">Repeat</keyword>
<dbReference type="PROSITE" id="PS00678">
    <property type="entry name" value="WD_REPEATS_1"/>
    <property type="match status" value="1"/>
</dbReference>
<keyword evidence="5" id="KW-0863">Zinc-finger</keyword>
<dbReference type="InterPro" id="IPR036322">
    <property type="entry name" value="WD40_repeat_dom_sf"/>
</dbReference>
<evidence type="ECO:0000256" key="8">
    <source>
        <dbReference type="ARBA" id="ARBA00046230"/>
    </source>
</evidence>
<evidence type="ECO:0000256" key="4">
    <source>
        <dbReference type="ARBA" id="ARBA00022737"/>
    </source>
</evidence>
<feature type="region of interest" description="Disordered" evidence="10">
    <location>
        <begin position="598"/>
        <end position="621"/>
    </location>
</feature>
<dbReference type="InterPro" id="IPR001680">
    <property type="entry name" value="WD40_rpt"/>
</dbReference>
<dbReference type="GO" id="GO:0008270">
    <property type="term" value="F:zinc ion binding"/>
    <property type="evidence" value="ECO:0007669"/>
    <property type="project" value="UniProtKB-KW"/>
</dbReference>
<reference evidence="11" key="1">
    <citation type="submission" date="2022-01" db="EMBL/GenBank/DDBJ databases">
        <authorList>
            <person name="Braso-Vives M."/>
        </authorList>
    </citation>
    <scope>NUCLEOTIDE SEQUENCE</scope>
</reference>
<dbReference type="Gene3D" id="2.130.10.10">
    <property type="entry name" value="YVTN repeat-like/Quinoprotein amine dehydrogenase"/>
    <property type="match status" value="1"/>
</dbReference>
<dbReference type="GO" id="GO:0034198">
    <property type="term" value="P:cellular response to amino acid starvation"/>
    <property type="evidence" value="ECO:0007669"/>
    <property type="project" value="TreeGrafter"/>
</dbReference>
<feature type="compositionally biased region" description="Polar residues" evidence="10">
    <location>
        <begin position="611"/>
        <end position="621"/>
    </location>
</feature>
<dbReference type="SMART" id="SM00320">
    <property type="entry name" value="WD40"/>
    <property type="match status" value="6"/>
</dbReference>
<feature type="compositionally biased region" description="Basic and acidic residues" evidence="10">
    <location>
        <begin position="598"/>
        <end position="610"/>
    </location>
</feature>
<evidence type="ECO:0000256" key="5">
    <source>
        <dbReference type="ARBA" id="ARBA00022771"/>
    </source>
</evidence>
<dbReference type="PANTHER" id="PTHR46200:SF1">
    <property type="entry name" value="GATOR COMPLEX PROTEIN WDR24"/>
    <property type="match status" value="1"/>
</dbReference>
<dbReference type="Pfam" id="PF00400">
    <property type="entry name" value="WD40"/>
    <property type="match status" value="4"/>
</dbReference>
<dbReference type="EMBL" id="OV696694">
    <property type="protein sequence ID" value="CAH1274553.1"/>
    <property type="molecule type" value="Genomic_DNA"/>
</dbReference>
<keyword evidence="12" id="KW-1185">Reference proteome</keyword>
<accession>A0A8K0AJE2</accession>
<dbReference type="GO" id="GO:0005774">
    <property type="term" value="C:vacuolar membrane"/>
    <property type="evidence" value="ECO:0007669"/>
    <property type="project" value="TreeGrafter"/>
</dbReference>
<dbReference type="InterPro" id="IPR037590">
    <property type="entry name" value="WDR24"/>
</dbReference>
<gene>
    <name evidence="11" type="primary">WDR24</name>
    <name evidence="11" type="ORF">BLAG_LOCUS25548</name>
</gene>
<feature type="region of interest" description="Disordered" evidence="10">
    <location>
        <begin position="497"/>
        <end position="544"/>
    </location>
</feature>
<dbReference type="GO" id="GO:1904263">
    <property type="term" value="P:positive regulation of TORC1 signaling"/>
    <property type="evidence" value="ECO:0007669"/>
    <property type="project" value="TreeGrafter"/>
</dbReference>
<feature type="repeat" description="WD" evidence="9">
    <location>
        <begin position="204"/>
        <end position="246"/>
    </location>
</feature>
<dbReference type="AlphaFoldDB" id="A0A8K0AJE2"/>
<keyword evidence="2 9" id="KW-0853">WD repeat</keyword>
<comment type="function">
    <text evidence="8">Catalytic component of the GATOR2 complex, a multiprotein complex that acts as an activator of the amino acid-sensing branch of the mTORC1 signaling pathway. The GATOR2 complex indirectly activates mTORC1 through the inhibition of the GATOR1 subcomplex. GATOR2 probably acts as an E3 ubiquitin-protein ligase toward GATOR1. In the presence of abundant amino acids, the GATOR2 complex mediates ubiquitination of the NPRL2 core component of the GATOR1 complex, leading to GATOR1 inactivation. In the absence of amino acids, GATOR2 is inhibited, activating the GATOR1 complex. In addition to its role in regulation of the mTORC1 complex, promotes the acidification of lysosomes and facilitates autophagic flux. Within the GATOR2 complex, WDR24 constitutes the catalytic subunit that mediates 'Lys-6'-linked ubiquitination of NPRL2.</text>
</comment>
<dbReference type="PROSITE" id="PS50294">
    <property type="entry name" value="WD_REPEATS_REGION"/>
    <property type="match status" value="2"/>
</dbReference>
<dbReference type="InterPro" id="IPR019775">
    <property type="entry name" value="WD40_repeat_CS"/>
</dbReference>
<dbReference type="GO" id="GO:0005829">
    <property type="term" value="C:cytosol"/>
    <property type="evidence" value="ECO:0007669"/>
    <property type="project" value="TreeGrafter"/>
</dbReference>
<evidence type="ECO:0000313" key="11">
    <source>
        <dbReference type="EMBL" id="CAH1274553.1"/>
    </source>
</evidence>
<evidence type="ECO:0000256" key="2">
    <source>
        <dbReference type="ARBA" id="ARBA00022574"/>
    </source>
</evidence>
<dbReference type="InterPro" id="IPR015943">
    <property type="entry name" value="WD40/YVTN_repeat-like_dom_sf"/>
</dbReference>
<dbReference type="SUPFAM" id="SSF50978">
    <property type="entry name" value="WD40 repeat-like"/>
    <property type="match status" value="1"/>
</dbReference>
<dbReference type="Proteomes" id="UP000838412">
    <property type="component" value="Chromosome 9"/>
</dbReference>
<dbReference type="GO" id="GO:0061700">
    <property type="term" value="C:GATOR2 complex"/>
    <property type="evidence" value="ECO:0007669"/>
    <property type="project" value="TreeGrafter"/>
</dbReference>
<dbReference type="GO" id="GO:0016239">
    <property type="term" value="P:positive regulation of macroautophagy"/>
    <property type="evidence" value="ECO:0007669"/>
    <property type="project" value="TreeGrafter"/>
</dbReference>
<evidence type="ECO:0000256" key="10">
    <source>
        <dbReference type="SAM" id="MobiDB-lite"/>
    </source>
</evidence>
<evidence type="ECO:0000256" key="7">
    <source>
        <dbReference type="ARBA" id="ARBA00040269"/>
    </source>
</evidence>
<evidence type="ECO:0000256" key="6">
    <source>
        <dbReference type="ARBA" id="ARBA00022833"/>
    </source>
</evidence>
<organism evidence="11 12">
    <name type="scientific">Branchiostoma lanceolatum</name>
    <name type="common">Common lancelet</name>
    <name type="synonym">Amphioxus lanceolatum</name>
    <dbReference type="NCBI Taxonomy" id="7740"/>
    <lineage>
        <taxon>Eukaryota</taxon>
        <taxon>Metazoa</taxon>
        <taxon>Chordata</taxon>
        <taxon>Cephalochordata</taxon>
        <taxon>Leptocardii</taxon>
        <taxon>Amphioxiformes</taxon>
        <taxon>Branchiostomatidae</taxon>
        <taxon>Branchiostoma</taxon>
    </lineage>
</organism>
<evidence type="ECO:0000313" key="12">
    <source>
        <dbReference type="Proteomes" id="UP000838412"/>
    </source>
</evidence>
<name>A0A8K0AJE2_BRALA</name>
<comment type="similarity">
    <text evidence="1">Belongs to the WD repeat WDR24 family.</text>
</comment>
<evidence type="ECO:0000256" key="9">
    <source>
        <dbReference type="PROSITE-ProRule" id="PRU00221"/>
    </source>
</evidence>